<keyword evidence="4" id="KW-1133">Transmembrane helix</keyword>
<dbReference type="SUPFAM" id="SSF63829">
    <property type="entry name" value="Calcium-dependent phosphotriesterase"/>
    <property type="match status" value="1"/>
</dbReference>
<dbReference type="PANTHER" id="PTHR10680">
    <property type="entry name" value="PEPTIDYL-GLYCINE ALPHA-AMIDATING MONOOXYGENASE"/>
    <property type="match status" value="1"/>
</dbReference>
<gene>
    <name evidence="5" type="ORF">GPM918_LOCUS15729</name>
    <name evidence="6" type="ORF">SRO942_LOCUS15731</name>
</gene>
<evidence type="ECO:0000313" key="6">
    <source>
        <dbReference type="EMBL" id="CAF3810369.1"/>
    </source>
</evidence>
<protein>
    <submittedName>
        <fullName evidence="5">Uncharacterized protein</fullName>
    </submittedName>
</protein>
<dbReference type="Proteomes" id="UP000681722">
    <property type="component" value="Unassembled WGS sequence"/>
</dbReference>
<keyword evidence="7" id="KW-1185">Reference proteome</keyword>
<keyword evidence="2" id="KW-0677">Repeat</keyword>
<dbReference type="Gene3D" id="2.160.20.80">
    <property type="entry name" value="E3 ubiquitin-protein ligase SopA"/>
    <property type="match status" value="1"/>
</dbReference>
<reference evidence="5" key="1">
    <citation type="submission" date="2021-02" db="EMBL/GenBank/DDBJ databases">
        <authorList>
            <person name="Nowell W R."/>
        </authorList>
    </citation>
    <scope>NUCLEOTIDE SEQUENCE</scope>
</reference>
<accession>A0A814JPJ9</accession>
<name>A0A814JPJ9_9BILA</name>
<dbReference type="Gene3D" id="2.120.10.30">
    <property type="entry name" value="TolB, C-terminal domain"/>
    <property type="match status" value="1"/>
</dbReference>
<feature type="transmembrane region" description="Helical" evidence="4">
    <location>
        <begin position="33"/>
        <end position="52"/>
    </location>
</feature>
<dbReference type="Pfam" id="PF13599">
    <property type="entry name" value="Pentapeptide_4"/>
    <property type="match status" value="1"/>
</dbReference>
<evidence type="ECO:0000313" key="5">
    <source>
        <dbReference type="EMBL" id="CAF1040029.1"/>
    </source>
</evidence>
<keyword evidence="3" id="KW-0325">Glycoprotein</keyword>
<dbReference type="PANTHER" id="PTHR10680:SF14">
    <property type="entry name" value="PEPTIDYL-GLYCINE ALPHA-AMIDATING MONOOXYGENASE"/>
    <property type="match status" value="1"/>
</dbReference>
<dbReference type="Gene3D" id="2.40.10.500">
    <property type="match status" value="1"/>
</dbReference>
<dbReference type="InterPro" id="IPR001258">
    <property type="entry name" value="NHL_repeat"/>
</dbReference>
<proteinExistence type="predicted"/>
<dbReference type="Proteomes" id="UP000663829">
    <property type="component" value="Unassembled WGS sequence"/>
</dbReference>
<dbReference type="InterPro" id="IPR011042">
    <property type="entry name" value="6-blade_b-propeller_TolB-like"/>
</dbReference>
<keyword evidence="1" id="KW-0732">Signal</keyword>
<keyword evidence="4" id="KW-0812">Transmembrane</keyword>
<comment type="caution">
    <text evidence="5">The sequence shown here is derived from an EMBL/GenBank/DDBJ whole genome shotgun (WGS) entry which is preliminary data.</text>
</comment>
<dbReference type="CDD" id="cd05819">
    <property type="entry name" value="NHL"/>
    <property type="match status" value="1"/>
</dbReference>
<dbReference type="InterPro" id="IPR001646">
    <property type="entry name" value="5peptide_repeat"/>
</dbReference>
<dbReference type="Pfam" id="PF01436">
    <property type="entry name" value="NHL"/>
    <property type="match status" value="1"/>
</dbReference>
<dbReference type="EMBL" id="CAJNOQ010004003">
    <property type="protein sequence ID" value="CAF1040029.1"/>
    <property type="molecule type" value="Genomic_DNA"/>
</dbReference>
<dbReference type="SUPFAM" id="SSF141571">
    <property type="entry name" value="Pentapeptide repeat-like"/>
    <property type="match status" value="1"/>
</dbReference>
<evidence type="ECO:0000256" key="1">
    <source>
        <dbReference type="ARBA" id="ARBA00022729"/>
    </source>
</evidence>
<dbReference type="EMBL" id="CAJOBC010004004">
    <property type="protein sequence ID" value="CAF3810369.1"/>
    <property type="molecule type" value="Genomic_DNA"/>
</dbReference>
<dbReference type="OrthoDB" id="3153136at2759"/>
<dbReference type="AlphaFoldDB" id="A0A814JPJ9"/>
<sequence>MTQINNRAEPVDVKKPEKQPQKQKYFKLTFNELLNVLCTATIPIAIVIYTTITRDQQTQAARERSQFDLKQASELQQQQIYNRFIDDIYTLHRGGELNNTSRPWVFANARHRAAHLQWDVSRKAHALQFLKEKELIGRQQCETGCELKQFDDIIQLNGLNLDNVHLTSQTDTVNQLNMKCVQFEQVSMTNATFSFVNLNGASFNGSRLNGVKFEGSTLVCATFNGTELDGTDFGDSNLTNAQFVNVDLSTAKLTKSQRHQAKLENTIMSNTRVSDGTTHFLSTVDIPNTSDLKTSTDTGATTNKVRNTTTNTLSISPCAIWNENGTTIAGNANDLEGSDLSSLKQPHGIFVDLDDNNTLYVADLGNKRILKFKQGEMIGQAVADNFTRPVSVFVDNDNNLYVADTGKVLKFRPNTSVGVTVAGGNDVGSGLYQLSNHTPGLMMDQDNNLYISEHENHRIVKWEPNAQTGILIAGKTNMTGNDSIHLNYPQTIFVDSIHNALYVVDQANSRIQRFHPIGNNSGETVSGSDTEGNSLFKLKNPIGIVVDSDENIYITDNGNDRIVKWMARNYTAGGVCIVGRCKSGGRQSNELRAPFDLKFDSDGNLIVSQTNSIQKFAIIRNRCD</sequence>
<evidence type="ECO:0000256" key="4">
    <source>
        <dbReference type="SAM" id="Phobius"/>
    </source>
</evidence>
<organism evidence="5 7">
    <name type="scientific">Didymodactylos carnosus</name>
    <dbReference type="NCBI Taxonomy" id="1234261"/>
    <lineage>
        <taxon>Eukaryota</taxon>
        <taxon>Metazoa</taxon>
        <taxon>Spiralia</taxon>
        <taxon>Gnathifera</taxon>
        <taxon>Rotifera</taxon>
        <taxon>Eurotatoria</taxon>
        <taxon>Bdelloidea</taxon>
        <taxon>Philodinida</taxon>
        <taxon>Philodinidae</taxon>
        <taxon>Didymodactylos</taxon>
    </lineage>
</organism>
<evidence type="ECO:0000256" key="3">
    <source>
        <dbReference type="ARBA" id="ARBA00023180"/>
    </source>
</evidence>
<keyword evidence="4" id="KW-0472">Membrane</keyword>
<evidence type="ECO:0000313" key="7">
    <source>
        <dbReference type="Proteomes" id="UP000663829"/>
    </source>
</evidence>
<evidence type="ECO:0000256" key="2">
    <source>
        <dbReference type="ARBA" id="ARBA00022737"/>
    </source>
</evidence>